<reference evidence="6" key="1">
    <citation type="submission" date="2017-01" db="EMBL/GenBank/DDBJ databases">
        <title>Comparative genomics of anhydrobiosis in the tardigrade Hypsibius dujardini.</title>
        <authorList>
            <person name="Yoshida Y."/>
            <person name="Koutsovoulos G."/>
            <person name="Laetsch D."/>
            <person name="Stevens L."/>
            <person name="Kumar S."/>
            <person name="Horikawa D."/>
            <person name="Ishino K."/>
            <person name="Komine S."/>
            <person name="Tomita M."/>
            <person name="Blaxter M."/>
            <person name="Arakawa K."/>
        </authorList>
    </citation>
    <scope>NUCLEOTIDE SEQUENCE [LARGE SCALE GENOMIC DNA]</scope>
    <source>
        <strain evidence="6">Z151</strain>
    </source>
</reference>
<dbReference type="Gene3D" id="3.40.390.10">
    <property type="entry name" value="Collagenase (Catalytic Domain)"/>
    <property type="match status" value="1"/>
</dbReference>
<evidence type="ECO:0000256" key="3">
    <source>
        <dbReference type="SAM" id="MobiDB-lite"/>
    </source>
</evidence>
<name>A0A1W0WCD5_HYPEX</name>
<protein>
    <recommendedName>
        <fullName evidence="2">Metalloendopeptidase</fullName>
        <ecNumber evidence="2">3.4.24.-</ecNumber>
    </recommendedName>
</protein>
<dbReference type="SMART" id="SM00235">
    <property type="entry name" value="ZnMc"/>
    <property type="match status" value="1"/>
</dbReference>
<dbReference type="InterPro" id="IPR006026">
    <property type="entry name" value="Peptidase_Metallo"/>
</dbReference>
<dbReference type="EC" id="3.4.24.-" evidence="2"/>
<dbReference type="PROSITE" id="PS51864">
    <property type="entry name" value="ASTACIN"/>
    <property type="match status" value="1"/>
</dbReference>
<feature type="compositionally biased region" description="Polar residues" evidence="3">
    <location>
        <begin position="293"/>
        <end position="307"/>
    </location>
</feature>
<dbReference type="Pfam" id="PF01400">
    <property type="entry name" value="Astacin"/>
    <property type="match status" value="1"/>
</dbReference>
<keyword evidence="6" id="KW-1185">Reference proteome</keyword>
<dbReference type="EMBL" id="MTYJ01000135">
    <property type="protein sequence ID" value="OQV12840.1"/>
    <property type="molecule type" value="Genomic_DNA"/>
</dbReference>
<dbReference type="GO" id="GO:0006508">
    <property type="term" value="P:proteolysis"/>
    <property type="evidence" value="ECO:0007669"/>
    <property type="project" value="UniProtKB-KW"/>
</dbReference>
<dbReference type="InterPro" id="IPR024079">
    <property type="entry name" value="MetalloPept_cat_dom_sf"/>
</dbReference>
<feature type="domain" description="Peptidase M12A" evidence="4">
    <location>
        <begin position="89"/>
        <end position="288"/>
    </location>
</feature>
<sequence length="336" mass="37751">MEALSVRALLTAILPFLLTCHCTCAAPSSAVPEDLRAELPSDWRERLTDTVYNYHVNRPVNFASNKRFEGDIAGLESNDERRRVGTMANGVVDANLLWPDKILPYEIAGGFSEGEKELIRDSLADMQAKTCLIIRPRNSRDRNYVTFSRRESGCWSWVGRLGGAQAINLAPGCVDTMGAVQHEVMHAIGFFHEQSRLDRDENILVIWSNVQGGKANTNFQKRLGTNAQGVPYDYDSIMHYAFNEFARNPKYPTLVPIQSAQFGRKNLGSRVIMSAGDVEKINRLYKCPEDTRQAQTQGTEPQSSTERPASRFHHTFRTVTWGAEANDVTMGPQYNF</sequence>
<keyword evidence="1 2" id="KW-0482">Metalloprotease</keyword>
<dbReference type="GO" id="GO:0008270">
    <property type="term" value="F:zinc ion binding"/>
    <property type="evidence" value="ECO:0007669"/>
    <property type="project" value="UniProtKB-UniRule"/>
</dbReference>
<keyword evidence="1 2" id="KW-0645">Protease</keyword>
<keyword evidence="2" id="KW-0732">Signal</keyword>
<feature type="region of interest" description="Disordered" evidence="3">
    <location>
        <begin position="290"/>
        <end position="313"/>
    </location>
</feature>
<evidence type="ECO:0000313" key="6">
    <source>
        <dbReference type="Proteomes" id="UP000192578"/>
    </source>
</evidence>
<gene>
    <name evidence="5" type="ORF">BV898_12861</name>
</gene>
<dbReference type="InterPro" id="IPR034035">
    <property type="entry name" value="Astacin-like_dom"/>
</dbReference>
<evidence type="ECO:0000313" key="5">
    <source>
        <dbReference type="EMBL" id="OQV12840.1"/>
    </source>
</evidence>
<evidence type="ECO:0000256" key="1">
    <source>
        <dbReference type="PROSITE-ProRule" id="PRU01211"/>
    </source>
</evidence>
<dbReference type="CDD" id="cd04280">
    <property type="entry name" value="ZnMc_astacin_like"/>
    <property type="match status" value="1"/>
</dbReference>
<dbReference type="OrthoDB" id="291007at2759"/>
<comment type="caution">
    <text evidence="5">The sequence shown here is derived from an EMBL/GenBank/DDBJ whole genome shotgun (WGS) entry which is preliminary data.</text>
</comment>
<dbReference type="PRINTS" id="PR00480">
    <property type="entry name" value="ASTACIN"/>
</dbReference>
<feature type="binding site" evidence="1">
    <location>
        <position position="182"/>
    </location>
    <ligand>
        <name>Zn(2+)</name>
        <dbReference type="ChEBI" id="CHEBI:29105"/>
        <note>catalytic</note>
    </ligand>
</feature>
<keyword evidence="1 2" id="KW-0479">Metal-binding</keyword>
<comment type="cofactor">
    <cofactor evidence="1 2">
        <name>Zn(2+)</name>
        <dbReference type="ChEBI" id="CHEBI:29105"/>
    </cofactor>
    <text evidence="1 2">Binds 1 zinc ion per subunit.</text>
</comment>
<dbReference type="InterPro" id="IPR001506">
    <property type="entry name" value="Peptidase_M12A"/>
</dbReference>
<feature type="active site" evidence="1">
    <location>
        <position position="183"/>
    </location>
</feature>
<evidence type="ECO:0000259" key="4">
    <source>
        <dbReference type="PROSITE" id="PS51864"/>
    </source>
</evidence>
<proteinExistence type="predicted"/>
<dbReference type="PANTHER" id="PTHR10127">
    <property type="entry name" value="DISCOIDIN, CUB, EGF, LAMININ , AND ZINC METALLOPROTEASE DOMAIN CONTAINING"/>
    <property type="match status" value="1"/>
</dbReference>
<feature type="binding site" evidence="1">
    <location>
        <position position="186"/>
    </location>
    <ligand>
        <name>Zn(2+)</name>
        <dbReference type="ChEBI" id="CHEBI:29105"/>
        <note>catalytic</note>
    </ligand>
</feature>
<keyword evidence="1 2" id="KW-0862">Zinc</keyword>
<dbReference type="GO" id="GO:0004222">
    <property type="term" value="F:metalloendopeptidase activity"/>
    <property type="evidence" value="ECO:0007669"/>
    <property type="project" value="UniProtKB-UniRule"/>
</dbReference>
<feature type="binding site" evidence="1">
    <location>
        <position position="192"/>
    </location>
    <ligand>
        <name>Zn(2+)</name>
        <dbReference type="ChEBI" id="CHEBI:29105"/>
        <note>catalytic</note>
    </ligand>
</feature>
<feature type="signal peptide" evidence="2">
    <location>
        <begin position="1"/>
        <end position="25"/>
    </location>
</feature>
<dbReference type="AlphaFoldDB" id="A0A1W0WCD5"/>
<comment type="caution">
    <text evidence="1">Lacks conserved residue(s) required for the propagation of feature annotation.</text>
</comment>
<dbReference type="PANTHER" id="PTHR10127:SF850">
    <property type="entry name" value="METALLOENDOPEPTIDASE"/>
    <property type="match status" value="1"/>
</dbReference>
<dbReference type="SUPFAM" id="SSF55486">
    <property type="entry name" value="Metalloproteases ('zincins'), catalytic domain"/>
    <property type="match status" value="1"/>
</dbReference>
<organism evidence="5 6">
    <name type="scientific">Hypsibius exemplaris</name>
    <name type="common">Freshwater tardigrade</name>
    <dbReference type="NCBI Taxonomy" id="2072580"/>
    <lineage>
        <taxon>Eukaryota</taxon>
        <taxon>Metazoa</taxon>
        <taxon>Ecdysozoa</taxon>
        <taxon>Tardigrada</taxon>
        <taxon>Eutardigrada</taxon>
        <taxon>Parachela</taxon>
        <taxon>Hypsibioidea</taxon>
        <taxon>Hypsibiidae</taxon>
        <taxon>Hypsibius</taxon>
    </lineage>
</organism>
<feature type="chain" id="PRO_5011830281" description="Metalloendopeptidase" evidence="2">
    <location>
        <begin position="26"/>
        <end position="336"/>
    </location>
</feature>
<keyword evidence="1 2" id="KW-0378">Hydrolase</keyword>
<evidence type="ECO:0000256" key="2">
    <source>
        <dbReference type="RuleBase" id="RU361183"/>
    </source>
</evidence>
<dbReference type="Proteomes" id="UP000192578">
    <property type="component" value="Unassembled WGS sequence"/>
</dbReference>
<accession>A0A1W0WCD5</accession>